<accession>A0A6J7ZVM7</accession>
<dbReference type="InterPro" id="IPR036514">
    <property type="entry name" value="SGNH_hydro_sf"/>
</dbReference>
<dbReference type="CDD" id="cd00229">
    <property type="entry name" value="SGNH_hydrolase"/>
    <property type="match status" value="1"/>
</dbReference>
<dbReference type="EMBL" id="CACVKT020000188">
    <property type="protein sequence ID" value="CAC5356795.1"/>
    <property type="molecule type" value="Genomic_DNA"/>
</dbReference>
<proteinExistence type="predicted"/>
<organism evidence="1 2">
    <name type="scientific">Mytilus coruscus</name>
    <name type="common">Sea mussel</name>
    <dbReference type="NCBI Taxonomy" id="42192"/>
    <lineage>
        <taxon>Eukaryota</taxon>
        <taxon>Metazoa</taxon>
        <taxon>Spiralia</taxon>
        <taxon>Lophotrochozoa</taxon>
        <taxon>Mollusca</taxon>
        <taxon>Bivalvia</taxon>
        <taxon>Autobranchia</taxon>
        <taxon>Pteriomorphia</taxon>
        <taxon>Mytilida</taxon>
        <taxon>Mytiloidea</taxon>
        <taxon>Mytilidae</taxon>
        <taxon>Mytilinae</taxon>
        <taxon>Mytilus</taxon>
    </lineage>
</organism>
<sequence>MGSSIPHWAGVTAASRSGGKNLNLDRLGVQIKWITKSGMKWKDLDSSFECEIKKWPAPNYIFIHLGANDLVLMKSKELIENIKCSILRIKVFAPDIKIIWSDILPRPYGHGTLRSKLVEIARKRVNCAVRSFFKIEGQYIIRYPAIKASESNLFRHDGTHLSQVGTGIFLNNIQAAIETFVLGIAKVFPPDK</sequence>
<gene>
    <name evidence="1" type="ORF">MCOR_773</name>
</gene>
<dbReference type="Proteomes" id="UP000507470">
    <property type="component" value="Unassembled WGS sequence"/>
</dbReference>
<evidence type="ECO:0008006" key="3">
    <source>
        <dbReference type="Google" id="ProtNLM"/>
    </source>
</evidence>
<evidence type="ECO:0000313" key="2">
    <source>
        <dbReference type="Proteomes" id="UP000507470"/>
    </source>
</evidence>
<protein>
    <recommendedName>
        <fullName evidence="3">SGNH hydrolase-type esterase domain-containing protein</fullName>
    </recommendedName>
</protein>
<evidence type="ECO:0000313" key="1">
    <source>
        <dbReference type="EMBL" id="CAC5356795.1"/>
    </source>
</evidence>
<dbReference type="Gene3D" id="3.40.50.1110">
    <property type="entry name" value="SGNH hydrolase"/>
    <property type="match status" value="1"/>
</dbReference>
<name>A0A6J7ZVM7_MYTCO</name>
<keyword evidence="2" id="KW-1185">Reference proteome</keyword>
<dbReference type="SUPFAM" id="SSF52266">
    <property type="entry name" value="SGNH hydrolase"/>
    <property type="match status" value="1"/>
</dbReference>
<reference evidence="1 2" key="1">
    <citation type="submission" date="2020-06" db="EMBL/GenBank/DDBJ databases">
        <authorList>
            <person name="Li R."/>
            <person name="Bekaert M."/>
        </authorList>
    </citation>
    <scope>NUCLEOTIDE SEQUENCE [LARGE SCALE GENOMIC DNA]</scope>
    <source>
        <strain evidence="2">wild</strain>
    </source>
</reference>
<dbReference type="AlphaFoldDB" id="A0A6J7ZVM7"/>
<dbReference type="OrthoDB" id="6057996at2759"/>